<dbReference type="EMBL" id="FWXV01000017">
    <property type="protein sequence ID" value="SMD26837.1"/>
    <property type="molecule type" value="Genomic_DNA"/>
</dbReference>
<dbReference type="AlphaFoldDB" id="A0A1W2FY06"/>
<feature type="domain" description="Lantibiotic dehydratase N-terminal" evidence="1">
    <location>
        <begin position="15"/>
        <end position="262"/>
    </location>
</feature>
<feature type="domain" description="Thiopeptide-type bacteriocin biosynthesis" evidence="2">
    <location>
        <begin position="325"/>
        <end position="487"/>
    </location>
</feature>
<organism evidence="3 4">
    <name type="scientific">Kibdelosporangium aridum</name>
    <dbReference type="NCBI Taxonomy" id="2030"/>
    <lineage>
        <taxon>Bacteria</taxon>
        <taxon>Bacillati</taxon>
        <taxon>Actinomycetota</taxon>
        <taxon>Actinomycetes</taxon>
        <taxon>Pseudonocardiales</taxon>
        <taxon>Pseudonocardiaceae</taxon>
        <taxon>Kibdelosporangium</taxon>
    </lineage>
</organism>
<sequence>MRRALAVGAGDLWRAVERQQPSDRALPSLDLSVFVLALSPEAVDAGDFQMMVGPNFGASAAGRVLGRFGDLLGEQARTALRSVADAEAVVRPGRVWAEVNYLPRKGRLGNVATRALVRDHELVLNTTPGGERIIRAADLLVGVRDNRFVLRWSVTGHEVVPCSGHMLNPRSGSPVIQFLDDVSRDGYAMPSSFDWGPAANFPFLPRVQAGRIILTPARWLLRAEEFTQQWRERWQVPRHVYLSTADNRLLLDLADPDQLKQLPDKGLMVLQEALPAPDQAWLPGSEGRYVSEFVVPLIREEIGPEPEPARQIPSGRRMRPPGSDWLFAKLYHLPTFENDLLTGPVKDFCDGNWFFMRYVDPGPHLRIRWTGDPRWLTGELAPRVLRWSAELVERGYCTRVALDTYDRELERYGGPTALEAAESLFAADSSAVLDLLRLNDIDRTLLGMYTVDDLLVGLGLTEDERLGNYRLAVADRRATADEFRSRQVELRRAPLRRGTA</sequence>
<dbReference type="Pfam" id="PF04738">
    <property type="entry name" value="Lant_dehydr_N"/>
    <property type="match status" value="1"/>
</dbReference>
<gene>
    <name evidence="3" type="ORF">SAMN05661093_10424</name>
</gene>
<accession>A0A1W2FY06</accession>
<dbReference type="OrthoDB" id="1273722at2"/>
<dbReference type="Pfam" id="PF14028">
    <property type="entry name" value="Lant_dehydr_C"/>
    <property type="match status" value="1"/>
</dbReference>
<proteinExistence type="predicted"/>
<dbReference type="Proteomes" id="UP000192674">
    <property type="component" value="Unassembled WGS sequence"/>
</dbReference>
<evidence type="ECO:0000259" key="2">
    <source>
        <dbReference type="Pfam" id="PF14028"/>
    </source>
</evidence>
<name>A0A1W2FY06_KIBAR</name>
<dbReference type="InterPro" id="IPR023809">
    <property type="entry name" value="Thiopep_bacteriocin_synth_dom"/>
</dbReference>
<evidence type="ECO:0000313" key="4">
    <source>
        <dbReference type="Proteomes" id="UP000192674"/>
    </source>
</evidence>
<keyword evidence="4" id="KW-1185">Reference proteome</keyword>
<protein>
    <submittedName>
        <fullName evidence="3">Thiopeptide-type bacteriocin biosynthesis domain-containing protein</fullName>
    </submittedName>
</protein>
<dbReference type="NCBIfam" id="TIGR03891">
    <property type="entry name" value="thiopep_ocin"/>
    <property type="match status" value="1"/>
</dbReference>
<reference evidence="3 4" key="1">
    <citation type="submission" date="2017-04" db="EMBL/GenBank/DDBJ databases">
        <authorList>
            <person name="Afonso C.L."/>
            <person name="Miller P.J."/>
            <person name="Scott M.A."/>
            <person name="Spackman E."/>
            <person name="Goraichik I."/>
            <person name="Dimitrov K.M."/>
            <person name="Suarez D.L."/>
            <person name="Swayne D.E."/>
        </authorList>
    </citation>
    <scope>NUCLEOTIDE SEQUENCE [LARGE SCALE GENOMIC DNA]</scope>
    <source>
        <strain evidence="3 4">DSM 43828</strain>
    </source>
</reference>
<evidence type="ECO:0000313" key="3">
    <source>
        <dbReference type="EMBL" id="SMD26837.1"/>
    </source>
</evidence>
<dbReference type="RefSeq" id="WP_143447193.1">
    <property type="nucleotide sequence ID" value="NZ_FWXV01000017.1"/>
</dbReference>
<evidence type="ECO:0000259" key="1">
    <source>
        <dbReference type="Pfam" id="PF04738"/>
    </source>
</evidence>
<dbReference type="InterPro" id="IPR006827">
    <property type="entry name" value="Lant_deHydtase_N"/>
</dbReference>